<evidence type="ECO:0000256" key="1">
    <source>
        <dbReference type="PROSITE-ProRule" id="PRU00023"/>
    </source>
</evidence>
<reference evidence="2 3" key="1">
    <citation type="journal article" date="2014" name="Genome Biol. Evol.">
        <title>The secreted proteins of Achlya hypogyna and Thraustotheca clavata identify the ancestral oomycete secretome and reveal gene acquisitions by horizontal gene transfer.</title>
        <authorList>
            <person name="Misner I."/>
            <person name="Blouin N."/>
            <person name="Leonard G."/>
            <person name="Richards T.A."/>
            <person name="Lane C.E."/>
        </authorList>
    </citation>
    <scope>NUCLEOTIDE SEQUENCE [LARGE SCALE GENOMIC DNA]</scope>
    <source>
        <strain evidence="2 3">ATCC 48635</strain>
    </source>
</reference>
<comment type="caution">
    <text evidence="2">The sequence shown here is derived from an EMBL/GenBank/DDBJ whole genome shotgun (WGS) entry which is preliminary data.</text>
</comment>
<keyword evidence="1" id="KW-0040">ANK repeat</keyword>
<feature type="repeat" description="ANK" evidence="1">
    <location>
        <begin position="1"/>
        <end position="17"/>
    </location>
</feature>
<keyword evidence="3" id="KW-1185">Reference proteome</keyword>
<sequence length="133" mass="14919">MVRLLLQSGADINAQTSVCYSFTTALHNCLLMVIRPCMGLRVTDIRVSWLYFSILEQMQPFKTRWAKLEANLFTFHLARLFSGLHALAAIVAQTPQAAHVFALLLSAQDPNERKKNKTMLSVEKPNVVDDVGT</sequence>
<proteinExistence type="predicted"/>
<protein>
    <submittedName>
        <fullName evidence="2">Uncharacterized protein</fullName>
    </submittedName>
</protein>
<dbReference type="Proteomes" id="UP000243579">
    <property type="component" value="Unassembled WGS sequence"/>
</dbReference>
<evidence type="ECO:0000313" key="2">
    <source>
        <dbReference type="EMBL" id="OQR86163.1"/>
    </source>
</evidence>
<evidence type="ECO:0000313" key="3">
    <source>
        <dbReference type="Proteomes" id="UP000243579"/>
    </source>
</evidence>
<dbReference type="AlphaFoldDB" id="A0A1V9YKB3"/>
<dbReference type="PROSITE" id="PS50088">
    <property type="entry name" value="ANK_REPEAT"/>
    <property type="match status" value="1"/>
</dbReference>
<gene>
    <name evidence="2" type="ORF">ACHHYP_20505</name>
</gene>
<dbReference type="EMBL" id="JNBR01001525">
    <property type="protein sequence ID" value="OQR86163.1"/>
    <property type="molecule type" value="Genomic_DNA"/>
</dbReference>
<dbReference type="InterPro" id="IPR002110">
    <property type="entry name" value="Ankyrin_rpt"/>
</dbReference>
<accession>A0A1V9YKB3</accession>
<organism evidence="2 3">
    <name type="scientific">Achlya hypogyna</name>
    <name type="common">Oomycete</name>
    <name type="synonym">Protoachlya hypogyna</name>
    <dbReference type="NCBI Taxonomy" id="1202772"/>
    <lineage>
        <taxon>Eukaryota</taxon>
        <taxon>Sar</taxon>
        <taxon>Stramenopiles</taxon>
        <taxon>Oomycota</taxon>
        <taxon>Saprolegniomycetes</taxon>
        <taxon>Saprolegniales</taxon>
        <taxon>Achlyaceae</taxon>
        <taxon>Achlya</taxon>
    </lineage>
</organism>
<name>A0A1V9YKB3_ACHHY</name>